<proteinExistence type="predicted"/>
<gene>
    <name evidence="2" type="ORF">Poly41_06630</name>
</gene>
<keyword evidence="3" id="KW-1185">Reference proteome</keyword>
<name>A0A5C6E4K5_9BACT</name>
<comment type="caution">
    <text evidence="2">The sequence shown here is derived from an EMBL/GenBank/DDBJ whole genome shotgun (WGS) entry which is preliminary data.</text>
</comment>
<dbReference type="AlphaFoldDB" id="A0A5C6E4K5"/>
<reference evidence="2 3" key="1">
    <citation type="submission" date="2019-02" db="EMBL/GenBank/DDBJ databases">
        <title>Deep-cultivation of Planctomycetes and their phenomic and genomic characterization uncovers novel biology.</title>
        <authorList>
            <person name="Wiegand S."/>
            <person name="Jogler M."/>
            <person name="Boedeker C."/>
            <person name="Pinto D."/>
            <person name="Vollmers J."/>
            <person name="Rivas-Marin E."/>
            <person name="Kohn T."/>
            <person name="Peeters S.H."/>
            <person name="Heuer A."/>
            <person name="Rast P."/>
            <person name="Oberbeckmann S."/>
            <person name="Bunk B."/>
            <person name="Jeske O."/>
            <person name="Meyerdierks A."/>
            <person name="Storesund J.E."/>
            <person name="Kallscheuer N."/>
            <person name="Luecker S."/>
            <person name="Lage O.M."/>
            <person name="Pohl T."/>
            <person name="Merkel B.J."/>
            <person name="Hornburger P."/>
            <person name="Mueller R.-W."/>
            <person name="Bruemmer F."/>
            <person name="Labrenz M."/>
            <person name="Spormann A.M."/>
            <person name="Op Den Camp H."/>
            <person name="Overmann J."/>
            <person name="Amann R."/>
            <person name="Jetten M.S.M."/>
            <person name="Mascher T."/>
            <person name="Medema M.H."/>
            <person name="Devos D.P."/>
            <person name="Kaster A.-K."/>
            <person name="Ovreas L."/>
            <person name="Rohde M."/>
            <person name="Galperin M.Y."/>
            <person name="Jogler C."/>
        </authorList>
    </citation>
    <scope>NUCLEOTIDE SEQUENCE [LARGE SCALE GENOMIC DNA]</scope>
    <source>
        <strain evidence="2 3">Poly41</strain>
    </source>
</reference>
<keyword evidence="1" id="KW-0732">Signal</keyword>
<evidence type="ECO:0000256" key="1">
    <source>
        <dbReference type="SAM" id="SignalP"/>
    </source>
</evidence>
<organism evidence="2 3">
    <name type="scientific">Novipirellula artificiosorum</name>
    <dbReference type="NCBI Taxonomy" id="2528016"/>
    <lineage>
        <taxon>Bacteria</taxon>
        <taxon>Pseudomonadati</taxon>
        <taxon>Planctomycetota</taxon>
        <taxon>Planctomycetia</taxon>
        <taxon>Pirellulales</taxon>
        <taxon>Pirellulaceae</taxon>
        <taxon>Novipirellula</taxon>
    </lineage>
</organism>
<dbReference type="PROSITE" id="PS51257">
    <property type="entry name" value="PROKAR_LIPOPROTEIN"/>
    <property type="match status" value="1"/>
</dbReference>
<evidence type="ECO:0000313" key="2">
    <source>
        <dbReference type="EMBL" id="TWU42366.1"/>
    </source>
</evidence>
<evidence type="ECO:0008006" key="4">
    <source>
        <dbReference type="Google" id="ProtNLM"/>
    </source>
</evidence>
<accession>A0A5C6E4K5</accession>
<dbReference type="EMBL" id="SJPV01000001">
    <property type="protein sequence ID" value="TWU42366.1"/>
    <property type="molecule type" value="Genomic_DNA"/>
</dbReference>
<dbReference type="InterPro" id="IPR011486">
    <property type="entry name" value="BBP2"/>
</dbReference>
<feature type="chain" id="PRO_5022840306" description="Porin" evidence="1">
    <location>
        <begin position="31"/>
        <end position="460"/>
    </location>
</feature>
<dbReference type="Pfam" id="PF07642">
    <property type="entry name" value="BBP2"/>
    <property type="match status" value="1"/>
</dbReference>
<dbReference type="SUPFAM" id="SSF56935">
    <property type="entry name" value="Porins"/>
    <property type="match status" value="1"/>
</dbReference>
<evidence type="ECO:0000313" key="3">
    <source>
        <dbReference type="Proteomes" id="UP000319143"/>
    </source>
</evidence>
<dbReference type="Proteomes" id="UP000319143">
    <property type="component" value="Unassembled WGS sequence"/>
</dbReference>
<feature type="signal peptide" evidence="1">
    <location>
        <begin position="1"/>
        <end position="30"/>
    </location>
</feature>
<protein>
    <recommendedName>
        <fullName evidence="4">Porin</fullName>
    </recommendedName>
</protein>
<sequence length="460" mass="51000" precursor="true">MNLAKLMTRIACVGVIAAMVFTLLTANAAAACNVCRELGSTPDVGCSGCDTTGPCDAIEMPCDGLCCQASGCAAAEPWSMPQPCFLQQSGFKVGGWLQQGFTSNASNPEDGFNGPLGTNDWDDRYQLNQFWLWLHRPADNGGNGWAWGGHLDMTYGTDFRFGVNHGLEDRINGANQDYGLVIPQGYLEVAYNDLSVKFGHMAAILDYESVPAVANPFYSHSYSYAYTVPQLVTGFLADYQLTDQLSVQAGLHRGWFMFEDLNDSWDFMGGIKWESLDKKSSIAWACNFGPQDPGMTPDWNGIPGDQDRFVYSLVYQRQLTKKLRYVGVHNLGIEQNTPVNLGDHAEWYGLNQYLLYTINPRWSSNLRFEVIRDDDGMKIAGPGNYPALAINANDGFGYVGDFYELTYGLTYIPHPNLRIRPEVRWDYFDLGGPLGPKGLPFDSGDKDDQFTFAVDAVLTF</sequence>
<dbReference type="OrthoDB" id="9775763at2"/>